<dbReference type="RefSeq" id="XP_028136246.1">
    <property type="nucleotide sequence ID" value="XM_028280445.1"/>
</dbReference>
<protein>
    <submittedName>
        <fullName evidence="11">Uncharacterized protein LOC114330994</fullName>
    </submittedName>
</protein>
<evidence type="ECO:0000313" key="9">
    <source>
        <dbReference type="EnsemblMetazoa" id="XP_050508705.1"/>
    </source>
</evidence>
<evidence type="ECO:0000256" key="3">
    <source>
        <dbReference type="ARBA" id="ARBA00022692"/>
    </source>
</evidence>
<keyword evidence="5" id="KW-1133">Transmembrane helix</keyword>
<evidence type="ECO:0000256" key="1">
    <source>
        <dbReference type="ARBA" id="ARBA00004589"/>
    </source>
</evidence>
<dbReference type="InParanoid" id="A0A6P7FJT7"/>
<evidence type="ECO:0000256" key="2">
    <source>
        <dbReference type="ARBA" id="ARBA00022622"/>
    </source>
</evidence>
<dbReference type="PANTHER" id="PTHR33562">
    <property type="entry name" value="ATILLA, ISOFORM B-RELATED-RELATED"/>
    <property type="match status" value="1"/>
</dbReference>
<dbReference type="OrthoDB" id="6760381at2759"/>
<comment type="subcellular location">
    <subcellularLocation>
        <location evidence="1">Membrane</location>
        <topology evidence="1">Lipid-anchor</topology>
        <topology evidence="1">GPI-anchor</topology>
    </subcellularLocation>
</comment>
<evidence type="ECO:0000256" key="7">
    <source>
        <dbReference type="ARBA" id="ARBA00023288"/>
    </source>
</evidence>
<dbReference type="EnsemblMetazoa" id="XM_050652748.1">
    <property type="protein sequence ID" value="XP_050508705.1"/>
    <property type="gene ID" value="LOC126885930"/>
</dbReference>
<evidence type="ECO:0000313" key="10">
    <source>
        <dbReference type="Proteomes" id="UP001652700"/>
    </source>
</evidence>
<evidence type="ECO:0000256" key="8">
    <source>
        <dbReference type="SAM" id="SignalP"/>
    </source>
</evidence>
<reference evidence="11" key="1">
    <citation type="submission" date="2025-04" db="UniProtKB">
        <authorList>
            <consortium name="RefSeq"/>
        </authorList>
    </citation>
    <scope>IDENTIFICATION</scope>
    <source>
        <tissue evidence="11">Whole insect</tissue>
    </source>
</reference>
<keyword evidence="10" id="KW-1185">Reference proteome</keyword>
<keyword evidence="4 8" id="KW-0732">Signal</keyword>
<evidence type="ECO:0000256" key="5">
    <source>
        <dbReference type="ARBA" id="ARBA00022989"/>
    </source>
</evidence>
<name>A0A6P7FJT7_DIAVI</name>
<dbReference type="AlphaFoldDB" id="A0A6P7FJT7"/>
<evidence type="ECO:0000256" key="6">
    <source>
        <dbReference type="ARBA" id="ARBA00023136"/>
    </source>
</evidence>
<gene>
    <name evidence="11" type="primary">LOC114330994</name>
</gene>
<keyword evidence="2" id="KW-0336">GPI-anchor</keyword>
<sequence length="132" mass="15026">MDIKSCVWIFLLFSVKFCSSLDCYTCSTQLNLEGDIQNKCDVHSWFSNKTPNVSFCQSPNVCSKYIVEHDGIRWVHRSCSPNNICSQVAGRYNDNRNALVECQTCSDQDLCNSAHRSVFGQVLLLIVIFIIF</sequence>
<reference evidence="9" key="2">
    <citation type="submission" date="2025-05" db="UniProtKB">
        <authorList>
            <consortium name="EnsemblMetazoa"/>
        </authorList>
    </citation>
    <scope>IDENTIFICATION</scope>
</reference>
<evidence type="ECO:0000256" key="4">
    <source>
        <dbReference type="ARBA" id="ARBA00022729"/>
    </source>
</evidence>
<keyword evidence="6" id="KW-0472">Membrane</keyword>
<keyword evidence="7" id="KW-0449">Lipoprotein</keyword>
<dbReference type="InterPro" id="IPR050975">
    <property type="entry name" value="Sleep_regulator"/>
</dbReference>
<feature type="chain" id="PRO_5027922566" evidence="8">
    <location>
        <begin position="21"/>
        <end position="132"/>
    </location>
</feature>
<dbReference type="GO" id="GO:0098552">
    <property type="term" value="C:side of membrane"/>
    <property type="evidence" value="ECO:0007669"/>
    <property type="project" value="UniProtKB-KW"/>
</dbReference>
<feature type="signal peptide" evidence="8">
    <location>
        <begin position="1"/>
        <end position="20"/>
    </location>
</feature>
<dbReference type="Proteomes" id="UP001652700">
    <property type="component" value="Unplaced"/>
</dbReference>
<proteinExistence type="predicted"/>
<evidence type="ECO:0000313" key="11">
    <source>
        <dbReference type="RefSeq" id="XP_028136246.1"/>
    </source>
</evidence>
<keyword evidence="2" id="KW-0325">Glycoprotein</keyword>
<accession>A0A6P7FJT7</accession>
<keyword evidence="3" id="KW-0812">Transmembrane</keyword>
<organism evidence="11">
    <name type="scientific">Diabrotica virgifera virgifera</name>
    <name type="common">western corn rootworm</name>
    <dbReference type="NCBI Taxonomy" id="50390"/>
    <lineage>
        <taxon>Eukaryota</taxon>
        <taxon>Metazoa</taxon>
        <taxon>Ecdysozoa</taxon>
        <taxon>Arthropoda</taxon>
        <taxon>Hexapoda</taxon>
        <taxon>Insecta</taxon>
        <taxon>Pterygota</taxon>
        <taxon>Neoptera</taxon>
        <taxon>Endopterygota</taxon>
        <taxon>Coleoptera</taxon>
        <taxon>Polyphaga</taxon>
        <taxon>Cucujiformia</taxon>
        <taxon>Chrysomeloidea</taxon>
        <taxon>Chrysomelidae</taxon>
        <taxon>Galerucinae</taxon>
        <taxon>Diabroticina</taxon>
        <taxon>Diabroticites</taxon>
        <taxon>Diabrotica</taxon>
    </lineage>
</organism>